<sequence>MSEFKWSNNLAYAVGLLATDGCLSKDGRHIDLTSKDIEQLENFNRCLNKKYTICFKSSGFSNKKYPRIQFGDVKFYRWLENIGLHPNKSKTIGSLEIPDEYFFDFLRGSHDGDGCFYSYWDPRWKSSFMFYLQFTSGSKKHLIWLNNKIFDLINVQGKIRKSTRSHQLIFAKKSSKLIIKKMFCSDDCVYLSRKKKKIFKALNAEVAKLAHALP</sequence>
<evidence type="ECO:0000313" key="1">
    <source>
        <dbReference type="EMBL" id="PIP50935.1"/>
    </source>
</evidence>
<dbReference type="Gene3D" id="3.10.28.10">
    <property type="entry name" value="Homing endonucleases"/>
    <property type="match status" value="1"/>
</dbReference>
<dbReference type="InterPro" id="IPR027434">
    <property type="entry name" value="Homing_endonucl"/>
</dbReference>
<proteinExistence type="predicted"/>
<reference evidence="1 2" key="1">
    <citation type="submission" date="2017-09" db="EMBL/GenBank/DDBJ databases">
        <title>Depth-based differentiation of microbial function through sediment-hosted aquifers and enrichment of novel symbionts in the deep terrestrial subsurface.</title>
        <authorList>
            <person name="Probst A.J."/>
            <person name="Ladd B."/>
            <person name="Jarett J.K."/>
            <person name="Geller-Mcgrath D.E."/>
            <person name="Sieber C.M."/>
            <person name="Emerson J.B."/>
            <person name="Anantharaman K."/>
            <person name="Thomas B.C."/>
            <person name="Malmstrom R."/>
            <person name="Stieglmeier M."/>
            <person name="Klingl A."/>
            <person name="Woyke T."/>
            <person name="Ryan C.M."/>
            <person name="Banfield J.F."/>
        </authorList>
    </citation>
    <scope>NUCLEOTIDE SEQUENCE [LARGE SCALE GENOMIC DNA]</scope>
    <source>
        <strain evidence="1">CG23_combo_of_CG06-09_8_20_14_all_41_73</strain>
    </source>
</reference>
<gene>
    <name evidence="1" type="ORF">COX11_01380</name>
</gene>
<name>A0A2H0AZU0_9BACT</name>
<dbReference type="AlphaFoldDB" id="A0A2H0AZU0"/>
<dbReference type="SUPFAM" id="SSF55608">
    <property type="entry name" value="Homing endonucleases"/>
    <property type="match status" value="2"/>
</dbReference>
<evidence type="ECO:0008006" key="3">
    <source>
        <dbReference type="Google" id="ProtNLM"/>
    </source>
</evidence>
<evidence type="ECO:0000313" key="2">
    <source>
        <dbReference type="Proteomes" id="UP000230671"/>
    </source>
</evidence>
<dbReference type="EMBL" id="PCSO01000059">
    <property type="protein sequence ID" value="PIP50935.1"/>
    <property type="molecule type" value="Genomic_DNA"/>
</dbReference>
<accession>A0A2H0AZU0</accession>
<organism evidence="1 2">
    <name type="scientific">Candidatus Berkelbacteria bacterium CG23_combo_of_CG06-09_8_20_14_all_41_73</name>
    <dbReference type="NCBI Taxonomy" id="1974519"/>
    <lineage>
        <taxon>Bacteria</taxon>
        <taxon>Candidatus Berkelbacteria</taxon>
    </lineage>
</organism>
<dbReference type="Proteomes" id="UP000230671">
    <property type="component" value="Unassembled WGS sequence"/>
</dbReference>
<protein>
    <recommendedName>
        <fullName evidence="3">Homing endonuclease LAGLIDADG domain-containing protein</fullName>
    </recommendedName>
</protein>
<comment type="caution">
    <text evidence="1">The sequence shown here is derived from an EMBL/GenBank/DDBJ whole genome shotgun (WGS) entry which is preliminary data.</text>
</comment>